<sequence length="49" mass="5824">MAADDHDSALALADEFFEWLDPEQLEQEETLYYNEEELLQLYAERVSDQ</sequence>
<gene>
    <name evidence="1" type="ORF">SRSM4_184</name>
</gene>
<protein>
    <submittedName>
        <fullName evidence="1">Uncharacterized protein</fullName>
    </submittedName>
</protein>
<accession>C7BVF2</accession>
<dbReference type="GeneID" id="8303391"/>
<evidence type="ECO:0000313" key="2">
    <source>
        <dbReference type="Proteomes" id="UP000001515"/>
    </source>
</evidence>
<reference evidence="1 2" key="1">
    <citation type="journal article" date="2009" name="Environ. Microbiol.">
        <title>Comparative genomics of marine cyanomyoviruses reveals the widespread occurrence of Synechococcus host genes localized to a hyperplastic region: implications for mechanisms of cyanophage evolution.</title>
        <authorList>
            <person name="Millard A.D."/>
            <person name="Zwirglmaier K."/>
            <person name="Downey M.J."/>
            <person name="Mann N.H."/>
            <person name="Scanlan D.J."/>
        </authorList>
    </citation>
    <scope>NUCLEOTIDE SEQUENCE</scope>
</reference>
<dbReference type="EMBL" id="FM207411">
    <property type="protein sequence ID" value="CAR63381.1"/>
    <property type="molecule type" value="Genomic_DNA"/>
</dbReference>
<evidence type="ECO:0000313" key="1">
    <source>
        <dbReference type="EMBL" id="CAR63381.1"/>
    </source>
</evidence>
<dbReference type="Proteomes" id="UP000001515">
    <property type="component" value="Segment"/>
</dbReference>
<keyword evidence="2" id="KW-1185">Reference proteome</keyword>
<dbReference type="RefSeq" id="YP_003097418.1">
    <property type="nucleotide sequence ID" value="NC_013085.1"/>
</dbReference>
<dbReference type="KEGG" id="vg:8303391"/>
<organism evidence="1 2">
    <name type="scientific">Synechococcus phage S-RSM4</name>
    <dbReference type="NCBI Taxonomy" id="555387"/>
    <lineage>
        <taxon>Viruses</taxon>
        <taxon>Duplodnaviria</taxon>
        <taxon>Heunggongvirae</taxon>
        <taxon>Uroviricota</taxon>
        <taxon>Caudoviricetes</taxon>
        <taxon>Pantevenvirales</taxon>
        <taxon>Kyanoviridae</taxon>
        <taxon>Gibbetvirus</taxon>
        <taxon>Gibbetvirus rsm4</taxon>
    </lineage>
</organism>
<name>C7BVF2_9CAUD</name>
<proteinExistence type="predicted"/>